<dbReference type="InterPro" id="IPR009923">
    <property type="entry name" value="Dodecin"/>
</dbReference>
<dbReference type="Proteomes" id="UP000037175">
    <property type="component" value="Unassembled WGS sequence"/>
</dbReference>
<dbReference type="InterPro" id="IPR036694">
    <property type="entry name" value="Dodecin-like_sf"/>
</dbReference>
<keyword evidence="2" id="KW-1185">Reference proteome</keyword>
<proteinExistence type="predicted"/>
<dbReference type="Gene3D" id="3.30.1660.10">
    <property type="entry name" value="Flavin-binding protein dodecin"/>
    <property type="match status" value="1"/>
</dbReference>
<gene>
    <name evidence="1" type="ORF">Tfer_0463</name>
</gene>
<protein>
    <recommendedName>
        <fullName evidence="3">Dodecin domain-containing protein</fullName>
    </recommendedName>
</protein>
<organism evidence="1 2">
    <name type="scientific">Thermincola ferriacetica</name>
    <dbReference type="NCBI Taxonomy" id="281456"/>
    <lineage>
        <taxon>Bacteria</taxon>
        <taxon>Bacillati</taxon>
        <taxon>Bacillota</taxon>
        <taxon>Clostridia</taxon>
        <taxon>Eubacteriales</taxon>
        <taxon>Thermincolaceae</taxon>
        <taxon>Thermincola</taxon>
    </lineage>
</organism>
<name>A0A0L6W6P7_9FIRM</name>
<dbReference type="RefSeq" id="WP_013120518.1">
    <property type="nucleotide sequence ID" value="NZ_LGTE01000002.1"/>
</dbReference>
<sequence length="64" mass="7202">MYVKVAEVIGESKDNWKDAVQNAVNEAMKYHDNITGVEIYNLTADVHNGKLVDFKANVKIAYTD</sequence>
<dbReference type="InterPro" id="IPR025543">
    <property type="entry name" value="Dodecin-like"/>
</dbReference>
<dbReference type="EMBL" id="LGTE01000002">
    <property type="protein sequence ID" value="KNZ70784.1"/>
    <property type="molecule type" value="Genomic_DNA"/>
</dbReference>
<dbReference type="SUPFAM" id="SSF89807">
    <property type="entry name" value="Dodecin-like"/>
    <property type="match status" value="1"/>
</dbReference>
<evidence type="ECO:0000313" key="1">
    <source>
        <dbReference type="EMBL" id="KNZ70784.1"/>
    </source>
</evidence>
<accession>A0A0L6W6P7</accession>
<evidence type="ECO:0008006" key="3">
    <source>
        <dbReference type="Google" id="ProtNLM"/>
    </source>
</evidence>
<dbReference type="AlphaFoldDB" id="A0A0L6W6P7"/>
<dbReference type="Pfam" id="PF07311">
    <property type="entry name" value="Dodecin"/>
    <property type="match status" value="1"/>
</dbReference>
<evidence type="ECO:0000313" key="2">
    <source>
        <dbReference type="Proteomes" id="UP000037175"/>
    </source>
</evidence>
<reference evidence="2" key="1">
    <citation type="submission" date="2015-07" db="EMBL/GenBank/DDBJ databases">
        <title>Complete Genome of Thermincola ferriacetica strain Z-0001T.</title>
        <authorList>
            <person name="Lusk B."/>
            <person name="Badalamenti J.P."/>
            <person name="Parameswaran P."/>
            <person name="Bond D.R."/>
            <person name="Torres C.I."/>
        </authorList>
    </citation>
    <scope>NUCLEOTIDE SEQUENCE [LARGE SCALE GENOMIC DNA]</scope>
    <source>
        <strain evidence="2">Z-0001</strain>
    </source>
</reference>
<comment type="caution">
    <text evidence="1">The sequence shown here is derived from an EMBL/GenBank/DDBJ whole genome shotgun (WGS) entry which is preliminary data.</text>
</comment>